<evidence type="ECO:0000256" key="8">
    <source>
        <dbReference type="ARBA" id="ARBA00043975"/>
    </source>
</evidence>
<dbReference type="InterPro" id="IPR003959">
    <property type="entry name" value="ATPase_AAA_core"/>
</dbReference>
<keyword evidence="5" id="KW-0238">DNA-binding</keyword>
<dbReference type="GO" id="GO:0003689">
    <property type="term" value="F:DNA clamp loader activity"/>
    <property type="evidence" value="ECO:0007669"/>
    <property type="project" value="InterPro"/>
</dbReference>
<dbReference type="Pfam" id="PF08519">
    <property type="entry name" value="RFC1"/>
    <property type="match status" value="1"/>
</dbReference>
<evidence type="ECO:0000313" key="13">
    <source>
        <dbReference type="Proteomes" id="UP000694892"/>
    </source>
</evidence>
<dbReference type="GO" id="GO:0005737">
    <property type="term" value="C:cytoplasm"/>
    <property type="evidence" value="ECO:0007669"/>
    <property type="project" value="UniProtKB-ARBA"/>
</dbReference>
<dbReference type="Gene3D" id="1.10.8.60">
    <property type="match status" value="1"/>
</dbReference>
<evidence type="ECO:0000256" key="3">
    <source>
        <dbReference type="ARBA" id="ARBA00022741"/>
    </source>
</evidence>
<dbReference type="InterPro" id="IPR047854">
    <property type="entry name" value="RFC_lid"/>
</dbReference>
<dbReference type="FunFam" id="3.40.50.300:FF:001083">
    <property type="entry name" value="Chromosome transmission fidelity factor 18"/>
    <property type="match status" value="1"/>
</dbReference>
<keyword evidence="4" id="KW-0067">ATP-binding</keyword>
<dbReference type="Pfam" id="PF00004">
    <property type="entry name" value="AAA"/>
    <property type="match status" value="1"/>
</dbReference>
<evidence type="ECO:0000256" key="10">
    <source>
        <dbReference type="SAM" id="MobiDB-lite"/>
    </source>
</evidence>
<dbReference type="EMBL" id="CM004482">
    <property type="protein sequence ID" value="OCT64448.1"/>
    <property type="molecule type" value="Genomic_DNA"/>
</dbReference>
<dbReference type="GO" id="GO:0006260">
    <property type="term" value="P:DNA replication"/>
    <property type="evidence" value="ECO:0007669"/>
    <property type="project" value="UniProtKB-KW"/>
</dbReference>
<evidence type="ECO:0000256" key="5">
    <source>
        <dbReference type="ARBA" id="ARBA00023125"/>
    </source>
</evidence>
<dbReference type="SMART" id="SM00382">
    <property type="entry name" value="AAA"/>
    <property type="match status" value="1"/>
</dbReference>
<protein>
    <recommendedName>
        <fullName evidence="9">Chromosome transmission fidelity protein 18 homolog</fullName>
    </recommendedName>
</protein>
<keyword evidence="2" id="KW-0235">DNA replication</keyword>
<organism evidence="12 13">
    <name type="scientific">Xenopus laevis</name>
    <name type="common">African clawed frog</name>
    <dbReference type="NCBI Taxonomy" id="8355"/>
    <lineage>
        <taxon>Eukaryota</taxon>
        <taxon>Metazoa</taxon>
        <taxon>Chordata</taxon>
        <taxon>Craniata</taxon>
        <taxon>Vertebrata</taxon>
        <taxon>Euteleostomi</taxon>
        <taxon>Amphibia</taxon>
        <taxon>Batrachia</taxon>
        <taxon>Anura</taxon>
        <taxon>Pipoidea</taxon>
        <taxon>Pipidae</taxon>
        <taxon>Xenopodinae</taxon>
        <taxon>Xenopus</taxon>
        <taxon>Xenopus</taxon>
    </lineage>
</organism>
<reference evidence="13" key="1">
    <citation type="journal article" date="2016" name="Nature">
        <title>Genome evolution in the allotetraploid frog Xenopus laevis.</title>
        <authorList>
            <person name="Session A.M."/>
            <person name="Uno Y."/>
            <person name="Kwon T."/>
            <person name="Chapman J.A."/>
            <person name="Toyoda A."/>
            <person name="Takahashi S."/>
            <person name="Fukui A."/>
            <person name="Hikosaka A."/>
            <person name="Suzuki A."/>
            <person name="Kondo M."/>
            <person name="van Heeringen S.J."/>
            <person name="Quigley I."/>
            <person name="Heinz S."/>
            <person name="Ogino H."/>
            <person name="Ochi H."/>
            <person name="Hellsten U."/>
            <person name="Lyons J.B."/>
            <person name="Simakov O."/>
            <person name="Putnam N."/>
            <person name="Stites J."/>
            <person name="Kuroki Y."/>
            <person name="Tanaka T."/>
            <person name="Michiue T."/>
            <person name="Watanabe M."/>
            <person name="Bogdanovic O."/>
            <person name="Lister R."/>
            <person name="Georgiou G."/>
            <person name="Paranjpe S.S."/>
            <person name="van Kruijsbergen I."/>
            <person name="Shu S."/>
            <person name="Carlson J."/>
            <person name="Kinoshita T."/>
            <person name="Ohta Y."/>
            <person name="Mawaribuchi S."/>
            <person name="Jenkins J."/>
            <person name="Grimwood J."/>
            <person name="Schmutz J."/>
            <person name="Mitros T."/>
            <person name="Mozaffari S.V."/>
            <person name="Suzuki Y."/>
            <person name="Haramoto Y."/>
            <person name="Yamamoto T.S."/>
            <person name="Takagi C."/>
            <person name="Heald R."/>
            <person name="Miller K."/>
            <person name="Haudenschild C."/>
            <person name="Kitzman J."/>
            <person name="Nakayama T."/>
            <person name="Izutsu Y."/>
            <person name="Robert J."/>
            <person name="Fortriede J."/>
            <person name="Burns K."/>
            <person name="Lotay V."/>
            <person name="Karimi K."/>
            <person name="Yasuoka Y."/>
            <person name="Dichmann D.S."/>
            <person name="Flajnik M.F."/>
            <person name="Houston D.W."/>
            <person name="Shendure J."/>
            <person name="DuPasquier L."/>
            <person name="Vize P.D."/>
            <person name="Zorn A.M."/>
            <person name="Ito M."/>
            <person name="Marcotte E.M."/>
            <person name="Wallingford J.B."/>
            <person name="Ito Y."/>
            <person name="Asashima M."/>
            <person name="Ueno N."/>
            <person name="Matsuda Y."/>
            <person name="Veenstra G.J."/>
            <person name="Fujiyama A."/>
            <person name="Harland R.M."/>
            <person name="Taira M."/>
            <person name="Rokhsar D.S."/>
        </authorList>
    </citation>
    <scope>NUCLEOTIDE SEQUENCE [LARGE SCALE GENOMIC DNA]</scope>
    <source>
        <strain evidence="13">J</strain>
    </source>
</reference>
<keyword evidence="3" id="KW-0547">Nucleotide-binding</keyword>
<dbReference type="InterPro" id="IPR027417">
    <property type="entry name" value="P-loop_NTPase"/>
</dbReference>
<evidence type="ECO:0000256" key="9">
    <source>
        <dbReference type="ARBA" id="ARBA00069525"/>
    </source>
</evidence>
<dbReference type="Proteomes" id="UP000694892">
    <property type="component" value="Chromosome 9_10L"/>
</dbReference>
<feature type="region of interest" description="Disordered" evidence="10">
    <location>
        <begin position="1"/>
        <end position="158"/>
    </location>
</feature>
<evidence type="ECO:0000259" key="11">
    <source>
        <dbReference type="SMART" id="SM00382"/>
    </source>
</evidence>
<dbReference type="FunFam" id="1.10.8.60:FF:000074">
    <property type="entry name" value="Chromosome transmission fidelity protein 18"/>
    <property type="match status" value="1"/>
</dbReference>
<feature type="compositionally biased region" description="Basic residues" evidence="10">
    <location>
        <begin position="42"/>
        <end position="57"/>
    </location>
</feature>
<dbReference type="GO" id="GO:0003677">
    <property type="term" value="F:DNA binding"/>
    <property type="evidence" value="ECO:0007669"/>
    <property type="project" value="UniProtKB-KW"/>
</dbReference>
<dbReference type="InterPro" id="IPR013725">
    <property type="entry name" value="DNA_replication_fac_RFC1_C"/>
</dbReference>
<proteinExistence type="inferred from homology"/>
<feature type="region of interest" description="Disordered" evidence="10">
    <location>
        <begin position="467"/>
        <end position="495"/>
    </location>
</feature>
<evidence type="ECO:0000256" key="2">
    <source>
        <dbReference type="ARBA" id="ARBA00022705"/>
    </source>
</evidence>
<dbReference type="PANTHER" id="PTHR46765:SF1">
    <property type="entry name" value="P-LOOP CONTAINING NUCLEOSIDE TRIPHOSPHATE HYDROLASES SUPERFAMILY PROTEIN"/>
    <property type="match status" value="1"/>
</dbReference>
<dbReference type="SUPFAM" id="SSF52540">
    <property type="entry name" value="P-loop containing nucleoside triphosphate hydrolases"/>
    <property type="match status" value="1"/>
</dbReference>
<evidence type="ECO:0000256" key="7">
    <source>
        <dbReference type="ARBA" id="ARBA00023306"/>
    </source>
</evidence>
<gene>
    <name evidence="12" type="ORF">XELAEV_18045547mg</name>
</gene>
<sequence length="1159" mass="130308">MGREQCSRHLGGSHTRCGQLAGGLPDQRNYRSRGMEPPPRRVPTHRGKVGPARHRPHGVQDQQASSVLCLQEPRPPGSRGRRPSDSVAFLQSLHLPPSGSSTKGDQKGEKRRNSDHLGGAFLAPQGLVRRFPRHGCRRPLPSSSTDRPPHSGSGCPPEFSDALFILPDGPKRGTKAAKTTLAKWIRSVISRAYAVKGKDPPIKVKAHSTRSLSTSWAFRHQASADQIYDVPSRPGPQRSQLRTKLSFEEAISAGDTVRSKPTGESNGEALACIDTSKSKKRDASCIDFEEDEFSDSIYEPPITPKHKRARIEAVKKLDFGRDEYAGNSTALSDDITPPPSPNHSPKKNERDSKFPSCEAFEVSDMAPLQVTPTESEQKRVLKRPPVLEDYINVTSTDGSRVYMALKEDNDGAQQKQGNLKWNSGQQLHLLGVPFSYLKEQVNDEHRRKVLEESQRLTEMLNSQINEEFGENDSEILENDDNAGEEDDEDEPSSHSLWVDRFTPRHYTELLSDDYTNRCLLKWLKLWDTVVFGKERVVRKPKAIVDPRANHFKNQKEQQSKFKTKAQITEEILEAELDHHNRPKNKVSLLCGPPGLGKTTLAHVIARHAGYNVVEMNASDDRSPEAFRTRIEAATQMKSVLGVDERPNCLIIDEIDGAPTVSINMLLSLVNRKDAKEAEGGTEATTGKKKKKEGGLLLRPIICICNDQYVPSLRQLRQQAFMLNFPQTMPSRLVQRLYEIAVKQGMKADTGALMALCEKTENDIRSCINTLQFLHGRGKKELNMRSVQTMRIGLKDQNKGLFSVWQEIFQLPKIQRKRIGQEVATNDLHLLLGSENDSLGMLAKAPLNAVAQRFHHILHLSTSTGEYEKLTMGLYDNFLNMKVKESNFSTVCLALDWLEFTDIVNSTIMHGQNFQLMRYLPFLPVAFHLLFAASNVPRIAYPSSHYEAQSKRNQMQNLLNAMVSEISPAIRTRVGPQSLVLDALCLLLDVLSPKLRPVNTQLFSTKEKQQLAELINTMLAYNLTYHQERTMEGQYDNTTAAAAAVKTADPKGAKSTAKPAALNHEQRLENIMKKATFEEKPEKDFFGRQIVKKVAAPQVQTRRNQWREELGKRWETATFGFALMRACLMLCGGIYTLRTSFRFSCLTEGRMCFIETDRSH</sequence>
<keyword evidence="6" id="KW-0539">Nucleus</keyword>
<dbReference type="CDD" id="cd00009">
    <property type="entry name" value="AAA"/>
    <property type="match status" value="1"/>
</dbReference>
<feature type="compositionally biased region" description="Basic and acidic residues" evidence="10">
    <location>
        <begin position="104"/>
        <end position="115"/>
    </location>
</feature>
<dbReference type="Gene3D" id="3.40.50.300">
    <property type="entry name" value="P-loop containing nucleotide triphosphate hydrolases"/>
    <property type="match status" value="1"/>
</dbReference>
<feature type="compositionally biased region" description="Acidic residues" evidence="10">
    <location>
        <begin position="467"/>
        <end position="490"/>
    </location>
</feature>
<dbReference type="GO" id="GO:0016887">
    <property type="term" value="F:ATP hydrolysis activity"/>
    <property type="evidence" value="ECO:0007669"/>
    <property type="project" value="InterPro"/>
</dbReference>
<dbReference type="GO" id="GO:0005634">
    <property type="term" value="C:nucleus"/>
    <property type="evidence" value="ECO:0007669"/>
    <property type="project" value="UniProtKB-SubCell"/>
</dbReference>
<dbReference type="InterPro" id="IPR053016">
    <property type="entry name" value="CTF18-RFC_complex"/>
</dbReference>
<accession>A0A974C0R5</accession>
<feature type="domain" description="AAA+ ATPase" evidence="11">
    <location>
        <begin position="583"/>
        <end position="725"/>
    </location>
</feature>
<keyword evidence="7" id="KW-0131">Cell cycle</keyword>
<dbReference type="GO" id="GO:0005663">
    <property type="term" value="C:DNA replication factor C complex"/>
    <property type="evidence" value="ECO:0007669"/>
    <property type="project" value="InterPro"/>
</dbReference>
<evidence type="ECO:0000256" key="4">
    <source>
        <dbReference type="ARBA" id="ARBA00022840"/>
    </source>
</evidence>
<comment type="subcellular location">
    <subcellularLocation>
        <location evidence="1">Nucleus</location>
    </subcellularLocation>
</comment>
<comment type="similarity">
    <text evidence="8">Belongs to the activator 1 small subunits family. CTF18 subfamily.</text>
</comment>
<evidence type="ECO:0000256" key="1">
    <source>
        <dbReference type="ARBA" id="ARBA00004123"/>
    </source>
</evidence>
<name>A0A974C0R5_XENLA</name>
<dbReference type="InterPro" id="IPR003593">
    <property type="entry name" value="AAA+_ATPase"/>
</dbReference>
<evidence type="ECO:0000313" key="12">
    <source>
        <dbReference type="EMBL" id="OCT64448.1"/>
    </source>
</evidence>
<dbReference type="GO" id="GO:0005524">
    <property type="term" value="F:ATP binding"/>
    <property type="evidence" value="ECO:0007669"/>
    <property type="project" value="UniProtKB-KW"/>
</dbReference>
<feature type="region of interest" description="Disordered" evidence="10">
    <location>
        <begin position="325"/>
        <end position="352"/>
    </location>
</feature>
<evidence type="ECO:0000256" key="6">
    <source>
        <dbReference type="ARBA" id="ARBA00023242"/>
    </source>
</evidence>
<dbReference type="AlphaFoldDB" id="A0A974C0R5"/>
<dbReference type="PANTHER" id="PTHR46765">
    <property type="entry name" value="P-LOOP CONTAINING NUCLEOSIDE TRIPHOSPHATE HYDROLASES SUPERFAMILY PROTEIN"/>
    <property type="match status" value="1"/>
</dbReference>
<dbReference type="CDD" id="cd18140">
    <property type="entry name" value="HLD_clamp_RFC"/>
    <property type="match status" value="1"/>
</dbReference>